<evidence type="ECO:0000256" key="8">
    <source>
        <dbReference type="ARBA" id="ARBA00052101"/>
    </source>
</evidence>
<keyword evidence="4 9" id="KW-0547">Nucleotide-binding</keyword>
<comment type="activity regulation">
    <text evidence="9">Inhibited by fructose 1,6-bisphosphate (FBP).</text>
</comment>
<feature type="binding site" evidence="9">
    <location>
        <position position="83"/>
    </location>
    <ligand>
        <name>glycerol</name>
        <dbReference type="ChEBI" id="CHEBI:17754"/>
    </ligand>
</feature>
<dbReference type="GO" id="GO:0004370">
    <property type="term" value="F:glycerol kinase activity"/>
    <property type="evidence" value="ECO:0007669"/>
    <property type="project" value="UniProtKB-UniRule"/>
</dbReference>
<dbReference type="FunFam" id="3.30.420.40:FF:000008">
    <property type="entry name" value="Glycerol kinase"/>
    <property type="match status" value="1"/>
</dbReference>
<dbReference type="CDD" id="cd07786">
    <property type="entry name" value="FGGY_EcGK_like"/>
    <property type="match status" value="1"/>
</dbReference>
<dbReference type="OrthoDB" id="9805576at2"/>
<dbReference type="PANTHER" id="PTHR10196:SF78">
    <property type="entry name" value="GLYCEROL KINASE"/>
    <property type="match status" value="1"/>
</dbReference>
<dbReference type="NCBIfam" id="TIGR01311">
    <property type="entry name" value="glycerol_kin"/>
    <property type="match status" value="1"/>
</dbReference>
<keyword evidence="7 9" id="KW-0067">ATP-binding</keyword>
<dbReference type="PIRSF" id="PIRSF000538">
    <property type="entry name" value="GlpK"/>
    <property type="match status" value="1"/>
</dbReference>
<dbReference type="GO" id="GO:0006072">
    <property type="term" value="P:glycerol-3-phosphate metabolic process"/>
    <property type="evidence" value="ECO:0007669"/>
    <property type="project" value="InterPro"/>
</dbReference>
<feature type="binding site" evidence="9">
    <location>
        <position position="83"/>
    </location>
    <ligand>
        <name>sn-glycerol 3-phosphate</name>
        <dbReference type="ChEBI" id="CHEBI:57597"/>
    </ligand>
</feature>
<evidence type="ECO:0000256" key="10">
    <source>
        <dbReference type="RuleBase" id="RU003733"/>
    </source>
</evidence>
<evidence type="ECO:0000256" key="2">
    <source>
        <dbReference type="ARBA" id="ARBA00009156"/>
    </source>
</evidence>
<evidence type="ECO:0000313" key="14">
    <source>
        <dbReference type="Proteomes" id="UP000198793"/>
    </source>
</evidence>
<feature type="binding site" evidence="9">
    <location>
        <position position="82"/>
    </location>
    <ligand>
        <name>glycerol</name>
        <dbReference type="ChEBI" id="CHEBI:17754"/>
    </ligand>
</feature>
<dbReference type="FunFam" id="3.30.420.40:FF:000007">
    <property type="entry name" value="Glycerol kinase"/>
    <property type="match status" value="1"/>
</dbReference>
<dbReference type="Pfam" id="PF00370">
    <property type="entry name" value="FGGY_N"/>
    <property type="match status" value="1"/>
</dbReference>
<dbReference type="PROSITE" id="PS00445">
    <property type="entry name" value="FGGY_KINASES_2"/>
    <property type="match status" value="1"/>
</dbReference>
<evidence type="ECO:0000256" key="1">
    <source>
        <dbReference type="ARBA" id="ARBA00005190"/>
    </source>
</evidence>
<dbReference type="InterPro" id="IPR005999">
    <property type="entry name" value="Glycerol_kin"/>
</dbReference>
<keyword evidence="5 9" id="KW-0418">Kinase</keyword>
<evidence type="ECO:0000256" key="4">
    <source>
        <dbReference type="ARBA" id="ARBA00022741"/>
    </source>
</evidence>
<proteinExistence type="inferred from homology"/>
<protein>
    <recommendedName>
        <fullName evidence="9">Glycerol kinase</fullName>
        <ecNumber evidence="9">2.7.1.30</ecNumber>
    </recommendedName>
    <alternativeName>
        <fullName evidence="9">ATP:glycerol 3-phosphotransferase</fullName>
    </alternativeName>
    <alternativeName>
        <fullName evidence="9">Glycerokinase</fullName>
        <shortName evidence="9">GK</shortName>
    </alternativeName>
</protein>
<accession>A0A1H0JI15</accession>
<dbReference type="NCBIfam" id="NF000756">
    <property type="entry name" value="PRK00047.1"/>
    <property type="match status" value="1"/>
</dbReference>
<comment type="similarity">
    <text evidence="2 9 10">Belongs to the FGGY kinase family.</text>
</comment>
<comment type="caution">
    <text evidence="9">Lacks conserved residue(s) required for the propagation of feature annotation.</text>
</comment>
<evidence type="ECO:0000256" key="9">
    <source>
        <dbReference type="HAMAP-Rule" id="MF_00186"/>
    </source>
</evidence>
<dbReference type="InterPro" id="IPR000577">
    <property type="entry name" value="Carb_kinase_FGGY"/>
</dbReference>
<dbReference type="InterPro" id="IPR018485">
    <property type="entry name" value="FGGY_C"/>
</dbReference>
<dbReference type="Gene3D" id="3.30.420.40">
    <property type="match status" value="2"/>
</dbReference>
<comment type="function">
    <text evidence="9">Key enzyme in the regulation of glycerol uptake and metabolism. Catalyzes the phosphorylation of glycerol to yield sn-glycerol 3-phosphate.</text>
</comment>
<dbReference type="SUPFAM" id="SSF53067">
    <property type="entry name" value="Actin-like ATPase domain"/>
    <property type="match status" value="2"/>
</dbReference>
<feature type="binding site" evidence="9">
    <location>
        <position position="265"/>
    </location>
    <ligand>
        <name>ATP</name>
        <dbReference type="ChEBI" id="CHEBI:30616"/>
    </ligand>
</feature>
<feature type="binding site" evidence="9">
    <location>
        <position position="12"/>
    </location>
    <ligand>
        <name>ATP</name>
        <dbReference type="ChEBI" id="CHEBI:30616"/>
    </ligand>
</feature>
<feature type="binding site" evidence="9">
    <location>
        <position position="243"/>
    </location>
    <ligand>
        <name>sn-glycerol 3-phosphate</name>
        <dbReference type="ChEBI" id="CHEBI:57597"/>
    </ligand>
</feature>
<evidence type="ECO:0000259" key="12">
    <source>
        <dbReference type="Pfam" id="PF02782"/>
    </source>
</evidence>
<evidence type="ECO:0000256" key="5">
    <source>
        <dbReference type="ARBA" id="ARBA00022777"/>
    </source>
</evidence>
<gene>
    <name evidence="9" type="primary">glpK</name>
    <name evidence="13" type="ORF">SAMN05192530_106183</name>
</gene>
<dbReference type="GO" id="GO:0005524">
    <property type="term" value="F:ATP binding"/>
    <property type="evidence" value="ECO:0007669"/>
    <property type="project" value="UniProtKB-UniRule"/>
</dbReference>
<feature type="domain" description="Carbohydrate kinase FGGY N-terminal" evidence="11">
    <location>
        <begin position="4"/>
        <end position="250"/>
    </location>
</feature>
<dbReference type="RefSeq" id="WP_090674530.1">
    <property type="nucleotide sequence ID" value="NZ_FNIT01000006.1"/>
</dbReference>
<feature type="binding site" evidence="9">
    <location>
        <position position="410"/>
    </location>
    <ligand>
        <name>ATP</name>
        <dbReference type="ChEBI" id="CHEBI:30616"/>
    </ligand>
</feature>
<dbReference type="STRING" id="1166073.SAMN05192530_106183"/>
<dbReference type="UniPathway" id="UPA00618">
    <property type="reaction ID" value="UER00672"/>
</dbReference>
<dbReference type="GO" id="GO:0019563">
    <property type="term" value="P:glycerol catabolic process"/>
    <property type="evidence" value="ECO:0007669"/>
    <property type="project" value="UniProtKB-UniRule"/>
</dbReference>
<feature type="binding site" evidence="9">
    <location>
        <position position="308"/>
    </location>
    <ligand>
        <name>ADP</name>
        <dbReference type="ChEBI" id="CHEBI:456216"/>
    </ligand>
</feature>
<feature type="binding site" evidence="9">
    <location>
        <position position="14"/>
    </location>
    <ligand>
        <name>ATP</name>
        <dbReference type="ChEBI" id="CHEBI:30616"/>
    </ligand>
</feature>
<feature type="binding site" evidence="9">
    <location>
        <position position="12"/>
    </location>
    <ligand>
        <name>ADP</name>
        <dbReference type="ChEBI" id="CHEBI:456216"/>
    </ligand>
</feature>
<evidence type="ECO:0000256" key="6">
    <source>
        <dbReference type="ARBA" id="ARBA00022798"/>
    </source>
</evidence>
<keyword evidence="3 9" id="KW-0808">Transferase</keyword>
<feature type="binding site" evidence="9">
    <location>
        <position position="308"/>
    </location>
    <ligand>
        <name>ATP</name>
        <dbReference type="ChEBI" id="CHEBI:30616"/>
    </ligand>
</feature>
<comment type="pathway">
    <text evidence="1 9">Polyol metabolism; glycerol degradation via glycerol kinase pathway; sn-glycerol 3-phosphate from glycerol: step 1/1.</text>
</comment>
<feature type="binding site" evidence="9">
    <location>
        <position position="12"/>
    </location>
    <ligand>
        <name>sn-glycerol 3-phosphate</name>
        <dbReference type="ChEBI" id="CHEBI:57597"/>
    </ligand>
</feature>
<feature type="binding site" evidence="9">
    <location>
        <position position="243"/>
    </location>
    <ligand>
        <name>glycerol</name>
        <dbReference type="ChEBI" id="CHEBI:17754"/>
    </ligand>
</feature>
<comment type="catalytic activity">
    <reaction evidence="8 9">
        <text>glycerol + ATP = sn-glycerol 3-phosphate + ADP + H(+)</text>
        <dbReference type="Rhea" id="RHEA:21644"/>
        <dbReference type="ChEBI" id="CHEBI:15378"/>
        <dbReference type="ChEBI" id="CHEBI:17754"/>
        <dbReference type="ChEBI" id="CHEBI:30616"/>
        <dbReference type="ChEBI" id="CHEBI:57597"/>
        <dbReference type="ChEBI" id="CHEBI:456216"/>
        <dbReference type="EC" id="2.7.1.30"/>
    </reaction>
</comment>
<dbReference type="AlphaFoldDB" id="A0A1H0JI15"/>
<keyword evidence="6 9" id="KW-0319">Glycerol metabolism</keyword>
<feature type="binding site" evidence="9">
    <location>
        <position position="13"/>
    </location>
    <ligand>
        <name>ATP</name>
        <dbReference type="ChEBI" id="CHEBI:30616"/>
    </ligand>
</feature>
<feature type="binding site" evidence="9">
    <location>
        <position position="244"/>
    </location>
    <ligand>
        <name>glycerol</name>
        <dbReference type="ChEBI" id="CHEBI:17754"/>
    </ligand>
</feature>
<dbReference type="EMBL" id="FNIT01000006">
    <property type="protein sequence ID" value="SDO43069.1"/>
    <property type="molecule type" value="Genomic_DNA"/>
</dbReference>
<dbReference type="HAMAP" id="MF_00186">
    <property type="entry name" value="Glycerol_kin"/>
    <property type="match status" value="1"/>
</dbReference>
<dbReference type="Pfam" id="PF02782">
    <property type="entry name" value="FGGY_C"/>
    <property type="match status" value="1"/>
</dbReference>
<dbReference type="InterPro" id="IPR043129">
    <property type="entry name" value="ATPase_NBD"/>
</dbReference>
<evidence type="ECO:0000256" key="3">
    <source>
        <dbReference type="ARBA" id="ARBA00022679"/>
    </source>
</evidence>
<dbReference type="InterPro" id="IPR018483">
    <property type="entry name" value="Carb_kinase_FGGY_CS"/>
</dbReference>
<evidence type="ECO:0000256" key="7">
    <source>
        <dbReference type="ARBA" id="ARBA00022840"/>
    </source>
</evidence>
<sequence>MSGYVLAIDQGTTSTRAIVFDDSFRVVGVAQQEFPQILPRSGWVEHDPEDIWTSVVATVKAALADASLTAGDVSALGITNQRETTVIWDRESGKPIHNAIVWQDRRTSERCRELVQYGAEDLVAERTGLVIDPYFAGTKIAWILDAVSGARQRAESGALAFGTIDSFLLWRLTGGRVHATDATNAARTMLFDTVANAWDDDLCALLRVPMALLPEVRDCAADFGETAPALFGGSIRIGGMAGDQHAATLGNACFQPGMMKSTYGTGCFAILNTGSERVRSGNRLLSTLAYRLDGRSTFALEGSIFIAGAAVQWLRDGLRIVERAAETGSMAARADDTQDVYLVPAFTGLGAPWWDAEARGAMFGLTRNTGPDEFARAALEAVCFQTADLLDAMRRDWPAAGDTVLRVDGGMVASDWTMQRLADILDAPVDRPTVLETTALGAAWLAGRQAGVWPDQDGFSTRWHLERRFEPTLDAVERGRKLRGWSDAVRRTRTNG</sequence>
<feature type="binding site" evidence="9">
    <location>
        <position position="16"/>
    </location>
    <ligand>
        <name>ADP</name>
        <dbReference type="ChEBI" id="CHEBI:456216"/>
    </ligand>
</feature>
<name>A0A1H0JI15_9HYPH</name>
<feature type="binding site" evidence="9">
    <location>
        <position position="312"/>
    </location>
    <ligand>
        <name>ATP</name>
        <dbReference type="ChEBI" id="CHEBI:30616"/>
    </ligand>
</feature>
<feature type="binding site" evidence="9">
    <location>
        <position position="410"/>
    </location>
    <ligand>
        <name>ADP</name>
        <dbReference type="ChEBI" id="CHEBI:456216"/>
    </ligand>
</feature>
<dbReference type="InterPro" id="IPR018484">
    <property type="entry name" value="FGGY_N"/>
</dbReference>
<feature type="binding site" evidence="9">
    <location>
        <position position="134"/>
    </location>
    <ligand>
        <name>sn-glycerol 3-phosphate</name>
        <dbReference type="ChEBI" id="CHEBI:57597"/>
    </ligand>
</feature>
<evidence type="ECO:0000259" key="11">
    <source>
        <dbReference type="Pfam" id="PF00370"/>
    </source>
</evidence>
<feature type="binding site" evidence="9">
    <location>
        <position position="265"/>
    </location>
    <ligand>
        <name>ADP</name>
        <dbReference type="ChEBI" id="CHEBI:456216"/>
    </ligand>
</feature>
<dbReference type="PANTHER" id="PTHR10196">
    <property type="entry name" value="SUGAR KINASE"/>
    <property type="match status" value="1"/>
</dbReference>
<evidence type="ECO:0000313" key="13">
    <source>
        <dbReference type="EMBL" id="SDO43069.1"/>
    </source>
</evidence>
<reference evidence="13 14" key="1">
    <citation type="submission" date="2016-10" db="EMBL/GenBank/DDBJ databases">
        <authorList>
            <person name="de Groot N.N."/>
        </authorList>
    </citation>
    <scope>NUCLEOTIDE SEQUENCE [LARGE SCALE GENOMIC DNA]</scope>
    <source>
        <strain evidence="14">L7-484,KACC 16230,DSM 25025</strain>
    </source>
</reference>
<dbReference type="Proteomes" id="UP000198793">
    <property type="component" value="Unassembled WGS sequence"/>
</dbReference>
<organism evidence="13 14">
    <name type="scientific">Aureimonas jatrophae</name>
    <dbReference type="NCBI Taxonomy" id="1166073"/>
    <lineage>
        <taxon>Bacteria</taxon>
        <taxon>Pseudomonadati</taxon>
        <taxon>Pseudomonadota</taxon>
        <taxon>Alphaproteobacteria</taxon>
        <taxon>Hyphomicrobiales</taxon>
        <taxon>Aurantimonadaceae</taxon>
        <taxon>Aureimonas</taxon>
    </lineage>
</organism>
<keyword evidence="14" id="KW-1185">Reference proteome</keyword>
<feature type="binding site" evidence="9">
    <location>
        <position position="134"/>
    </location>
    <ligand>
        <name>glycerol</name>
        <dbReference type="ChEBI" id="CHEBI:17754"/>
    </ligand>
</feature>
<feature type="binding site" evidence="9">
    <location>
        <position position="82"/>
    </location>
    <ligand>
        <name>sn-glycerol 3-phosphate</name>
        <dbReference type="ChEBI" id="CHEBI:57597"/>
    </ligand>
</feature>
<dbReference type="EC" id="2.7.1.30" evidence="9"/>
<dbReference type="GO" id="GO:0005829">
    <property type="term" value="C:cytosol"/>
    <property type="evidence" value="ECO:0007669"/>
    <property type="project" value="TreeGrafter"/>
</dbReference>
<feature type="domain" description="Carbohydrate kinase FGGY C-terminal" evidence="12">
    <location>
        <begin position="260"/>
        <end position="449"/>
    </location>
</feature>